<dbReference type="InterPro" id="IPR002654">
    <property type="entry name" value="Glyco_trans_25"/>
</dbReference>
<comment type="caution">
    <text evidence="2">The sequence shown here is derived from an EMBL/GenBank/DDBJ whole genome shotgun (WGS) entry which is preliminary data.</text>
</comment>
<accession>A0ABT3QRV5</accession>
<dbReference type="Proteomes" id="UP001301216">
    <property type="component" value="Unassembled WGS sequence"/>
</dbReference>
<feature type="domain" description="Glycosyl transferase family 25" evidence="1">
    <location>
        <begin position="2"/>
        <end position="175"/>
    </location>
</feature>
<proteinExistence type="predicted"/>
<name>A0ABT3QRV5_9HYPH</name>
<dbReference type="RefSeq" id="WP_265986078.1">
    <property type="nucleotide sequence ID" value="NZ_JAPHAV010000010.1"/>
</dbReference>
<evidence type="ECO:0000313" key="2">
    <source>
        <dbReference type="EMBL" id="MCX2698352.1"/>
    </source>
</evidence>
<keyword evidence="3" id="KW-1185">Reference proteome</keyword>
<protein>
    <submittedName>
        <fullName evidence="2">Glycosyltransferase family 25 protein</fullName>
    </submittedName>
</protein>
<evidence type="ECO:0000313" key="3">
    <source>
        <dbReference type="Proteomes" id="UP001301216"/>
    </source>
</evidence>
<dbReference type="EMBL" id="JAPHAV010000010">
    <property type="protein sequence ID" value="MCX2698352.1"/>
    <property type="molecule type" value="Genomic_DNA"/>
</dbReference>
<evidence type="ECO:0000259" key="1">
    <source>
        <dbReference type="Pfam" id="PF01755"/>
    </source>
</evidence>
<dbReference type="Pfam" id="PF01755">
    <property type="entry name" value="Glyco_transf_25"/>
    <property type="match status" value="1"/>
</dbReference>
<reference evidence="2 3" key="1">
    <citation type="submission" date="2022-11" db="EMBL/GenBank/DDBJ databases">
        <title>Brucella sp. YY2X, whole genome shotgun sequencing project.</title>
        <authorList>
            <person name="Yang Y."/>
        </authorList>
    </citation>
    <scope>NUCLEOTIDE SEQUENCE [LARGE SCALE GENOMIC DNA]</scope>
    <source>
        <strain evidence="2 3">YY2X</strain>
    </source>
</reference>
<organism evidence="2 3">
    <name type="scientific">Ochrobactrum chromiisoli</name>
    <dbReference type="NCBI Taxonomy" id="2993941"/>
    <lineage>
        <taxon>Bacteria</taxon>
        <taxon>Pseudomonadati</taxon>
        <taxon>Pseudomonadota</taxon>
        <taxon>Alphaproteobacteria</taxon>
        <taxon>Hyphomicrobiales</taxon>
        <taxon>Brucellaceae</taxon>
        <taxon>Brucella/Ochrobactrum group</taxon>
        <taxon>Ochrobactrum</taxon>
    </lineage>
</organism>
<dbReference type="CDD" id="cd06532">
    <property type="entry name" value="Glyco_transf_25"/>
    <property type="match status" value="1"/>
</dbReference>
<sequence length="260" mass="29378">MNCYLINLDRSRDRLEFMASQFEKHGLTFERVEAVDGRALSEEKLASYTQLSKNWPIALGPTEIGCFLSHRKCIEMAAKSEAAFSAIFEDDVTLSNGAARLLSSDHWLPAEADLVKIDAYGHEVLISLPVTKEGPYAVTRLLSRHLQTGGYIISRIAAQRLIKMMDKAPAPVDHFLFDPEDGPFNEFNIYQITPAICWQSGLQSTIGGNRPRKSRPTFFPLLWREATRFVRRTKHNSKGTWVNLTRAGQWGPIPRDKDIA</sequence>
<gene>
    <name evidence="2" type="ORF">OPR82_16550</name>
</gene>